<gene>
    <name evidence="2" type="ORF">GCM10009564_23970</name>
</gene>
<accession>A0ABN1SY87</accession>
<comment type="caution">
    <text evidence="2">The sequence shown here is derived from an EMBL/GenBank/DDBJ whole genome shotgun (WGS) entry which is preliminary data.</text>
</comment>
<protein>
    <submittedName>
        <fullName evidence="2">Uncharacterized protein</fullName>
    </submittedName>
</protein>
<organism evidence="2 3">
    <name type="scientific">Streptomyces thermogriseus</name>
    <dbReference type="NCBI Taxonomy" id="75292"/>
    <lineage>
        <taxon>Bacteria</taxon>
        <taxon>Bacillati</taxon>
        <taxon>Actinomycetota</taxon>
        <taxon>Actinomycetes</taxon>
        <taxon>Kitasatosporales</taxon>
        <taxon>Streptomycetaceae</taxon>
        <taxon>Streptomyces</taxon>
    </lineage>
</organism>
<evidence type="ECO:0000313" key="3">
    <source>
        <dbReference type="Proteomes" id="UP001501072"/>
    </source>
</evidence>
<proteinExistence type="predicted"/>
<dbReference type="EMBL" id="BAAAHU010000020">
    <property type="protein sequence ID" value="GAA1009240.1"/>
    <property type="molecule type" value="Genomic_DNA"/>
</dbReference>
<evidence type="ECO:0000313" key="2">
    <source>
        <dbReference type="EMBL" id="GAA1009240.1"/>
    </source>
</evidence>
<keyword evidence="3" id="KW-1185">Reference proteome</keyword>
<feature type="compositionally biased region" description="Basic and acidic residues" evidence="1">
    <location>
        <begin position="33"/>
        <end position="57"/>
    </location>
</feature>
<dbReference type="Proteomes" id="UP001501072">
    <property type="component" value="Unassembled WGS sequence"/>
</dbReference>
<evidence type="ECO:0000256" key="1">
    <source>
        <dbReference type="SAM" id="MobiDB-lite"/>
    </source>
</evidence>
<reference evidence="2 3" key="1">
    <citation type="journal article" date="2019" name="Int. J. Syst. Evol. Microbiol.">
        <title>The Global Catalogue of Microorganisms (GCM) 10K type strain sequencing project: providing services to taxonomists for standard genome sequencing and annotation.</title>
        <authorList>
            <consortium name="The Broad Institute Genomics Platform"/>
            <consortium name="The Broad Institute Genome Sequencing Center for Infectious Disease"/>
            <person name="Wu L."/>
            <person name="Ma J."/>
        </authorList>
    </citation>
    <scope>NUCLEOTIDE SEQUENCE [LARGE SCALE GENOMIC DNA]</scope>
    <source>
        <strain evidence="2 3">JCM 11269</strain>
    </source>
</reference>
<name>A0ABN1SY87_9ACTN</name>
<feature type="region of interest" description="Disordered" evidence="1">
    <location>
        <begin position="33"/>
        <end position="65"/>
    </location>
</feature>
<sequence>MRSGAGRFPVTATTISVRGEYVFRKAFRQMKSLRDPRAEKFRKPEEAEEAESRDSAICDRSPARA</sequence>